<feature type="compositionally biased region" description="Pro residues" evidence="1">
    <location>
        <begin position="124"/>
        <end position="140"/>
    </location>
</feature>
<feature type="compositionally biased region" description="Low complexity" evidence="1">
    <location>
        <begin position="100"/>
        <end position="118"/>
    </location>
</feature>
<name>A0A501WWZ6_9RHOB</name>
<dbReference type="AlphaFoldDB" id="A0A501WWZ6"/>
<feature type="compositionally biased region" description="Pro residues" evidence="1">
    <location>
        <begin position="233"/>
        <end position="245"/>
    </location>
</feature>
<keyword evidence="2" id="KW-1133">Transmembrane helix</keyword>
<feature type="compositionally biased region" description="Basic and acidic residues" evidence="1">
    <location>
        <begin position="273"/>
        <end position="285"/>
    </location>
</feature>
<feature type="compositionally biased region" description="Pro residues" evidence="1">
    <location>
        <begin position="189"/>
        <end position="201"/>
    </location>
</feature>
<sequence length="417" mass="43103">MRTGAAISGLAHAVLIAVMIIGLPWFPRRERPPIPVTDVSFVSEADFERAQAAARGPRDEAAPPEQVRAEPSAPEPAARPPEPAPRAEAPPAPQTPAEPPAETAPETPAPEVTTLAPEFDPDRPLSPPAMAPGAPAPPANPSAELAAVAPPRARTAATIAPMPAPPAPEAPSEEPAAAPSPASREEPRPPAPSPDAAPAPGQPDEAAPPLALATSARPLARRGNIETAAVAPEPEPAPAPAAKPKPAPEAKPKPVPAAKPETEASPSPSDLVRQLREEVERESARRAGATPPTEPTPPSDGARTATSLPSGPPITGAERNGLVLAVQKCWNLPAGLRDAGELKVTVGARLNADGSIVGGSVRLVEPDPAPDARFRQAYEAGRRALLRCAPYSGLPREKYAQWQEIEVVFNPEGMVSW</sequence>
<keyword evidence="4" id="KW-1185">Reference proteome</keyword>
<feature type="region of interest" description="Disordered" evidence="1">
    <location>
        <begin position="50"/>
        <end position="316"/>
    </location>
</feature>
<keyword evidence="2" id="KW-0812">Transmembrane</keyword>
<reference evidence="3 4" key="1">
    <citation type="submission" date="2019-06" db="EMBL/GenBank/DDBJ databases">
        <title>A novel bacterium of genus Amaricoccus, isolated from marine sediment.</title>
        <authorList>
            <person name="Huang H."/>
            <person name="Mo K."/>
            <person name="Hu Y."/>
        </authorList>
    </citation>
    <scope>NUCLEOTIDE SEQUENCE [LARGE SCALE GENOMIC DNA]</scope>
    <source>
        <strain evidence="3 4">HB172011</strain>
    </source>
</reference>
<feature type="transmembrane region" description="Helical" evidence="2">
    <location>
        <begin position="6"/>
        <end position="26"/>
    </location>
</feature>
<evidence type="ECO:0000313" key="3">
    <source>
        <dbReference type="EMBL" id="TPE53789.1"/>
    </source>
</evidence>
<gene>
    <name evidence="3" type="ORF">FJM51_01710</name>
</gene>
<proteinExistence type="predicted"/>
<dbReference type="EMBL" id="VFRP01000001">
    <property type="protein sequence ID" value="TPE53789.1"/>
    <property type="molecule type" value="Genomic_DNA"/>
</dbReference>
<dbReference type="Gene3D" id="3.30.1150.10">
    <property type="match status" value="1"/>
</dbReference>
<evidence type="ECO:0008006" key="5">
    <source>
        <dbReference type="Google" id="ProtNLM"/>
    </source>
</evidence>
<organism evidence="3 4">
    <name type="scientific">Amaricoccus solimangrovi</name>
    <dbReference type="NCBI Taxonomy" id="2589815"/>
    <lineage>
        <taxon>Bacteria</taxon>
        <taxon>Pseudomonadati</taxon>
        <taxon>Pseudomonadota</taxon>
        <taxon>Alphaproteobacteria</taxon>
        <taxon>Rhodobacterales</taxon>
        <taxon>Paracoccaceae</taxon>
        <taxon>Amaricoccus</taxon>
    </lineage>
</organism>
<protein>
    <recommendedName>
        <fullName evidence="5">Cell envelope biogenesis protein TolA</fullName>
    </recommendedName>
</protein>
<feature type="compositionally biased region" description="Pro residues" evidence="1">
    <location>
        <begin position="73"/>
        <end position="99"/>
    </location>
</feature>
<comment type="caution">
    <text evidence="3">The sequence shown here is derived from an EMBL/GenBank/DDBJ whole genome shotgun (WGS) entry which is preliminary data.</text>
</comment>
<feature type="compositionally biased region" description="Low complexity" evidence="1">
    <location>
        <begin position="141"/>
        <end position="161"/>
    </location>
</feature>
<accession>A0A501WWZ6</accession>
<dbReference type="Proteomes" id="UP000319255">
    <property type="component" value="Unassembled WGS sequence"/>
</dbReference>
<evidence type="ECO:0000256" key="1">
    <source>
        <dbReference type="SAM" id="MobiDB-lite"/>
    </source>
</evidence>
<dbReference type="OrthoDB" id="7161229at2"/>
<evidence type="ECO:0000313" key="4">
    <source>
        <dbReference type="Proteomes" id="UP000319255"/>
    </source>
</evidence>
<feature type="compositionally biased region" description="Low complexity" evidence="1">
    <location>
        <begin position="173"/>
        <end position="182"/>
    </location>
</feature>
<keyword evidence="2" id="KW-0472">Membrane</keyword>
<evidence type="ECO:0000256" key="2">
    <source>
        <dbReference type="SAM" id="Phobius"/>
    </source>
</evidence>
<dbReference type="SUPFAM" id="SSF74653">
    <property type="entry name" value="TolA/TonB C-terminal domain"/>
    <property type="match status" value="1"/>
</dbReference>